<keyword evidence="1" id="KW-0812">Transmembrane</keyword>
<feature type="transmembrane region" description="Helical" evidence="1">
    <location>
        <begin position="355"/>
        <end position="373"/>
    </location>
</feature>
<feature type="transmembrane region" description="Helical" evidence="1">
    <location>
        <begin position="475"/>
        <end position="495"/>
    </location>
</feature>
<proteinExistence type="predicted"/>
<reference evidence="2 3" key="1">
    <citation type="submission" date="2016-10" db="EMBL/GenBank/DDBJ databases">
        <title>Draft genome sequence of Coniochaeta ligniaria NRRL30616, a lignocellulolytic fungus for bioabatement of inhibitors in plant biomass hydrolysates.</title>
        <authorList>
            <consortium name="DOE Joint Genome Institute"/>
            <person name="Jimenez D.J."/>
            <person name="Hector R.E."/>
            <person name="Riley R."/>
            <person name="Sun H."/>
            <person name="Grigoriev I.V."/>
            <person name="Van Elsas J.D."/>
            <person name="Nichols N.N."/>
        </authorList>
    </citation>
    <scope>NUCLEOTIDE SEQUENCE [LARGE SCALE GENOMIC DNA]</scope>
    <source>
        <strain evidence="2 3">NRRL 30616</strain>
    </source>
</reference>
<feature type="transmembrane region" description="Helical" evidence="1">
    <location>
        <begin position="605"/>
        <end position="630"/>
    </location>
</feature>
<feature type="transmembrane region" description="Helical" evidence="1">
    <location>
        <begin position="744"/>
        <end position="769"/>
    </location>
</feature>
<protein>
    <recommendedName>
        <fullName evidence="4">Zonadhesin</fullName>
    </recommendedName>
</protein>
<dbReference type="OrthoDB" id="5428901at2759"/>
<feature type="transmembrane region" description="Helical" evidence="1">
    <location>
        <begin position="75"/>
        <end position="95"/>
    </location>
</feature>
<evidence type="ECO:0008006" key="4">
    <source>
        <dbReference type="Google" id="ProtNLM"/>
    </source>
</evidence>
<dbReference type="Proteomes" id="UP000182658">
    <property type="component" value="Unassembled WGS sequence"/>
</dbReference>
<evidence type="ECO:0000256" key="1">
    <source>
        <dbReference type="SAM" id="Phobius"/>
    </source>
</evidence>
<accession>A0A1J7JHM1</accession>
<evidence type="ECO:0000313" key="3">
    <source>
        <dbReference type="Proteomes" id="UP000182658"/>
    </source>
</evidence>
<dbReference type="PANTHER" id="PTHR37544:SF3">
    <property type="entry name" value="SPRAY"/>
    <property type="match status" value="1"/>
</dbReference>
<feature type="transmembrane region" description="Helical" evidence="1">
    <location>
        <begin position="713"/>
        <end position="732"/>
    </location>
</feature>
<keyword evidence="1" id="KW-0472">Membrane</keyword>
<dbReference type="AlphaFoldDB" id="A0A1J7JHM1"/>
<dbReference type="STRING" id="1408157.A0A1J7JHM1"/>
<gene>
    <name evidence="2" type="ORF">CONLIGDRAFT_632999</name>
</gene>
<dbReference type="InterPro" id="IPR021840">
    <property type="entry name" value="DUF3433"/>
</dbReference>
<organism evidence="2 3">
    <name type="scientific">Coniochaeta ligniaria NRRL 30616</name>
    <dbReference type="NCBI Taxonomy" id="1408157"/>
    <lineage>
        <taxon>Eukaryota</taxon>
        <taxon>Fungi</taxon>
        <taxon>Dikarya</taxon>
        <taxon>Ascomycota</taxon>
        <taxon>Pezizomycotina</taxon>
        <taxon>Sordariomycetes</taxon>
        <taxon>Sordariomycetidae</taxon>
        <taxon>Coniochaetales</taxon>
        <taxon>Coniochaetaceae</taxon>
        <taxon>Coniochaeta</taxon>
    </lineage>
</organism>
<dbReference type="InParanoid" id="A0A1J7JHM1"/>
<name>A0A1J7JHM1_9PEZI</name>
<keyword evidence="1" id="KW-1133">Transmembrane helix</keyword>
<evidence type="ECO:0000313" key="2">
    <source>
        <dbReference type="EMBL" id="OIW28788.1"/>
    </source>
</evidence>
<sequence length="843" mass="90941">MASFQGQQPFQPNYAVPTMQVVPLGYGEGPGEYEIQYRPDVPSYHEDKKAPYGTARPAELPRGGHPNYKPGPLRWPLLCAMIIAFLGLIAATEWACRTLPVEDRQRPLPTTAIRSTATSTSKTSATTLVRHRQIDTTTLPDTDTTTPEGGYPSVAPKDNFGNDGSVTVTPTPAGTLPPDKVGQDGGGVTVTATLNPGNVGQDGSVVIETTRPPDSVGQDGTVTVSSNYGKDGTVTATLPSTNLPDLGPTTINGVATTIAPTYITPQVTTLTNALGIPTAILTSTPSAVSTPTVTTLTNSDGVPTATISTSALAAPVTTVLTDSNGIPTATATQYAAIPTLPVVVTEVYYISKVDYFIGFFLPPIVCVLLTIPIRMIDLSAKNFQPFHELTHPSGASAHESLTLETGGIYGIITSIRSMFGGHPLVFLTTLLTLCSVLLVPLSTEAIGVTVHGVCSDMDFKGCAMTLGVFLLPARATIALLAFMAIVAIFLLFFLARWRSGVATNPWSIAGIASISTNPDVRALFAALPTGRDERITNRQLVAAVEGRTFKLDYFFNRHGEPEYGIVIDNEAGRGLQGAAIQPNVYSDVEYGGGAKRAKTERHLPFLMLTYTWRIAFLLLLTGLLALIFYYNNTGGDTPFERFMSTQTFGVRFLFTLVGVAITFFWSAFFSSVAAVSPYHLLSKSPQFARDSILVTPSLHAVTGLWSAIRRRHFFLVVVALVAILSEFMPILLNNVPMRVTQTYVTHLVCTWLAVGVLCVMWLVIVASFFVKWPHLPVDPSTVAGCMYYVCDSWMLYSFEGTSTLKKRDRDWRVSEMGFKYEYGDIQGVSGLRRYGVDGARGSV</sequence>
<feature type="transmembrane region" description="Helical" evidence="1">
    <location>
        <begin position="424"/>
        <end position="443"/>
    </location>
</feature>
<keyword evidence="3" id="KW-1185">Reference proteome</keyword>
<dbReference type="PANTHER" id="PTHR37544">
    <property type="entry name" value="SPRAY-RELATED"/>
    <property type="match status" value="1"/>
</dbReference>
<feature type="transmembrane region" description="Helical" evidence="1">
    <location>
        <begin position="650"/>
        <end position="675"/>
    </location>
</feature>
<dbReference type="Pfam" id="PF11915">
    <property type="entry name" value="DUF3433"/>
    <property type="match status" value="2"/>
</dbReference>
<dbReference type="EMBL" id="KV875098">
    <property type="protein sequence ID" value="OIW28788.1"/>
    <property type="molecule type" value="Genomic_DNA"/>
</dbReference>